<keyword evidence="3 8" id="KW-0732">Signal</keyword>
<gene>
    <name evidence="10" type="ORF">POM88_010716</name>
</gene>
<dbReference type="Proteomes" id="UP001237642">
    <property type="component" value="Unassembled WGS sequence"/>
</dbReference>
<keyword evidence="5" id="KW-0378">Hydrolase</keyword>
<reference evidence="10" key="2">
    <citation type="submission" date="2023-05" db="EMBL/GenBank/DDBJ databases">
        <authorList>
            <person name="Schelkunov M.I."/>
        </authorList>
    </citation>
    <scope>NUCLEOTIDE SEQUENCE</scope>
    <source>
        <strain evidence="10">Hsosn_3</strain>
        <tissue evidence="10">Leaf</tissue>
    </source>
</reference>
<feature type="chain" id="PRO_5041914372" description="glycerophosphodiester phosphodiesterase" evidence="8">
    <location>
        <begin position="21"/>
        <end position="826"/>
    </location>
</feature>
<sequence length="826" mass="91642">MFKLASVGLLLCLAVFVADAAQRSSSAWKTLSGDAPVAIARGGFSGIFPDSSINAYKWALLTGLPDMILWCDVQLTRDGVGICFPELTLESYSDISGIFNKSKKSYLVNGASTTGWFSVDFTLSALRNISLTQGVSFRPYEFDNSFFQVVTVGDLARQLKPPGLWLNIQHDAFFSQHNLSMRSFVISASQGVIVKYISSPEVNFLRSIVTQYKSSPTKLVFRFLGQDDIEPSTNQTYGSLSKNLTFIKTFSSGILVPKTYIWPLDKDLYLEPHTSVVLDAHKEGLEIFASGFSNDVPFAYDYNYDPVAEYLNFIDNDNFSVDGVLSDFPITPSEAIDCFSRMDKNLSGPATPLVISHEGASGQYPGCTDLAYKQAISDGADILDCPVQMTKDGTLFCLGSINLIDKTTAAQTFSDLKENIPELGGNGIFSFSLNWSDIENLKPVISKSQQNASLYRNPKNKNAGNLVKLSEFLTLANNATTVSGFLIRIEKASYLAEKKGLDVIDAVVDDLSRAGYNNHTRKKVMIQSSSSAVLMKLKGMEDNYEFLYEIEDDISNISNSTILDITRFANSVVLDKYSVYSQNLRFLTGDTEVVPKLQAFKLPVYIKLFQNEFMTQAWDLCADPYVELNLFVVGSGVNGVITDFPETSNKYRRNRCLTLGKYRPVYMNPVPVGRGGLLSFSKTQPPAAAPSPVLTDSDVTEPPFPSVVVKPHTNNGSNIYATAPPPKQPSEQDERPIKYGCPVVLRAMALSLVRTIMMFRQFWVLLYAKNFASLSSKGKPHQSLYLQAAEENKKVFWLAYLLKWLMFVIQDLTFVGRAYENLIYAS</sequence>
<feature type="signal peptide" evidence="8">
    <location>
        <begin position="1"/>
        <end position="20"/>
    </location>
</feature>
<dbReference type="PROSITE" id="PS51704">
    <property type="entry name" value="GP_PDE"/>
    <property type="match status" value="2"/>
</dbReference>
<evidence type="ECO:0000313" key="11">
    <source>
        <dbReference type="Proteomes" id="UP001237642"/>
    </source>
</evidence>
<proteinExistence type="inferred from homology"/>
<feature type="domain" description="GP-PDE" evidence="9">
    <location>
        <begin position="352"/>
        <end position="652"/>
    </location>
</feature>
<evidence type="ECO:0000256" key="5">
    <source>
        <dbReference type="ARBA" id="ARBA00022801"/>
    </source>
</evidence>
<protein>
    <recommendedName>
        <fullName evidence="2">glycerophosphodiester phosphodiesterase</fullName>
        <ecNumber evidence="2">3.1.4.46</ecNumber>
    </recommendedName>
</protein>
<dbReference type="EC" id="3.1.4.46" evidence="2"/>
<dbReference type="InterPro" id="IPR030395">
    <property type="entry name" value="GP_PDE_dom"/>
</dbReference>
<reference evidence="10" key="1">
    <citation type="submission" date="2023-02" db="EMBL/GenBank/DDBJ databases">
        <title>Genome of toxic invasive species Heracleum sosnowskyi carries increased number of genes despite the absence of recent whole-genome duplications.</title>
        <authorList>
            <person name="Schelkunov M."/>
            <person name="Shtratnikova V."/>
            <person name="Makarenko M."/>
            <person name="Klepikova A."/>
            <person name="Omelchenko D."/>
            <person name="Novikova G."/>
            <person name="Obukhova E."/>
            <person name="Bogdanov V."/>
            <person name="Penin A."/>
            <person name="Logacheva M."/>
        </authorList>
    </citation>
    <scope>NUCLEOTIDE SEQUENCE</scope>
    <source>
        <strain evidence="10">Hsosn_3</strain>
        <tissue evidence="10">Leaf</tissue>
    </source>
</reference>
<keyword evidence="6" id="KW-0325">Glycoprotein</keyword>
<dbReference type="GO" id="GO:0008889">
    <property type="term" value="F:glycerophosphodiester phosphodiesterase activity"/>
    <property type="evidence" value="ECO:0007669"/>
    <property type="project" value="UniProtKB-EC"/>
</dbReference>
<evidence type="ECO:0000259" key="9">
    <source>
        <dbReference type="PROSITE" id="PS51704"/>
    </source>
</evidence>
<dbReference type="PANTHER" id="PTHR43620">
    <property type="entry name" value="GLYCEROPHOSPHORYL DIESTER PHOSPHODIESTERASE"/>
    <property type="match status" value="1"/>
</dbReference>
<dbReference type="GO" id="GO:0006629">
    <property type="term" value="P:lipid metabolic process"/>
    <property type="evidence" value="ECO:0007669"/>
    <property type="project" value="InterPro"/>
</dbReference>
<dbReference type="FunFam" id="3.20.20.190:FF:000011">
    <property type="entry name" value="Glycerophosphodiester phosphodiesterase GDPDL3"/>
    <property type="match status" value="1"/>
</dbReference>
<dbReference type="SUPFAM" id="SSF51695">
    <property type="entry name" value="PLC-like phosphodiesterases"/>
    <property type="match status" value="2"/>
</dbReference>
<dbReference type="InterPro" id="IPR017946">
    <property type="entry name" value="PLC-like_Pdiesterase_TIM-brl"/>
</dbReference>
<dbReference type="Gene3D" id="3.20.20.190">
    <property type="entry name" value="Phosphatidylinositol (PI) phosphodiesterase"/>
    <property type="match status" value="2"/>
</dbReference>
<organism evidence="10 11">
    <name type="scientific">Heracleum sosnowskyi</name>
    <dbReference type="NCBI Taxonomy" id="360622"/>
    <lineage>
        <taxon>Eukaryota</taxon>
        <taxon>Viridiplantae</taxon>
        <taxon>Streptophyta</taxon>
        <taxon>Embryophyta</taxon>
        <taxon>Tracheophyta</taxon>
        <taxon>Spermatophyta</taxon>
        <taxon>Magnoliopsida</taxon>
        <taxon>eudicotyledons</taxon>
        <taxon>Gunneridae</taxon>
        <taxon>Pentapetalae</taxon>
        <taxon>asterids</taxon>
        <taxon>campanulids</taxon>
        <taxon>Apiales</taxon>
        <taxon>Apiaceae</taxon>
        <taxon>Apioideae</taxon>
        <taxon>apioid superclade</taxon>
        <taxon>Tordylieae</taxon>
        <taxon>Tordyliinae</taxon>
        <taxon>Heracleum</taxon>
    </lineage>
</organism>
<dbReference type="EMBL" id="JAUIZM010000003">
    <property type="protein sequence ID" value="KAK1391660.1"/>
    <property type="molecule type" value="Genomic_DNA"/>
</dbReference>
<evidence type="ECO:0000256" key="8">
    <source>
        <dbReference type="SAM" id="SignalP"/>
    </source>
</evidence>
<evidence type="ECO:0000256" key="1">
    <source>
        <dbReference type="ARBA" id="ARBA00007277"/>
    </source>
</evidence>
<dbReference type="AlphaFoldDB" id="A0AAD8IX07"/>
<evidence type="ECO:0000256" key="2">
    <source>
        <dbReference type="ARBA" id="ARBA00012247"/>
    </source>
</evidence>
<evidence type="ECO:0000256" key="4">
    <source>
        <dbReference type="ARBA" id="ARBA00022798"/>
    </source>
</evidence>
<keyword evidence="4" id="KW-0319">Glycerol metabolism</keyword>
<evidence type="ECO:0000256" key="6">
    <source>
        <dbReference type="ARBA" id="ARBA00023180"/>
    </source>
</evidence>
<keyword evidence="11" id="KW-1185">Reference proteome</keyword>
<accession>A0AAD8IX07</accession>
<dbReference type="CDD" id="cd08603">
    <property type="entry name" value="GDPD_SHV3_repeat_1"/>
    <property type="match status" value="1"/>
</dbReference>
<name>A0AAD8IX07_9APIA</name>
<comment type="similarity">
    <text evidence="1">Belongs to the glycerophosphoryl diester phosphodiesterase family.</text>
</comment>
<evidence type="ECO:0000256" key="3">
    <source>
        <dbReference type="ARBA" id="ARBA00022729"/>
    </source>
</evidence>
<evidence type="ECO:0000256" key="7">
    <source>
        <dbReference type="ARBA" id="ARBA00047512"/>
    </source>
</evidence>
<dbReference type="PANTHER" id="PTHR43620:SF7">
    <property type="entry name" value="GLYCEROPHOSPHODIESTER PHOSPHODIESTERASE GDPD5-RELATED"/>
    <property type="match status" value="1"/>
</dbReference>
<comment type="catalytic activity">
    <reaction evidence="7">
        <text>a sn-glycero-3-phosphodiester + H2O = an alcohol + sn-glycerol 3-phosphate + H(+)</text>
        <dbReference type="Rhea" id="RHEA:12969"/>
        <dbReference type="ChEBI" id="CHEBI:15377"/>
        <dbReference type="ChEBI" id="CHEBI:15378"/>
        <dbReference type="ChEBI" id="CHEBI:30879"/>
        <dbReference type="ChEBI" id="CHEBI:57597"/>
        <dbReference type="ChEBI" id="CHEBI:83408"/>
        <dbReference type="EC" id="3.1.4.46"/>
    </reaction>
</comment>
<evidence type="ECO:0000313" key="10">
    <source>
        <dbReference type="EMBL" id="KAK1391660.1"/>
    </source>
</evidence>
<dbReference type="GO" id="GO:0006071">
    <property type="term" value="P:glycerol metabolic process"/>
    <property type="evidence" value="ECO:0007669"/>
    <property type="project" value="UniProtKB-KW"/>
</dbReference>
<comment type="caution">
    <text evidence="10">The sequence shown here is derived from an EMBL/GenBank/DDBJ whole genome shotgun (WGS) entry which is preliminary data.</text>
</comment>
<dbReference type="FunFam" id="3.20.20.190:FF:000013">
    <property type="entry name" value="Glycerophosphodiester phosphodiesterase GDPDL3"/>
    <property type="match status" value="1"/>
</dbReference>
<feature type="domain" description="GP-PDE" evidence="9">
    <location>
        <begin position="36"/>
        <end position="336"/>
    </location>
</feature>
<dbReference type="Pfam" id="PF03009">
    <property type="entry name" value="GDPD"/>
    <property type="match status" value="1"/>
</dbReference>